<keyword evidence="9" id="KW-0482">Metalloprotease</keyword>
<evidence type="ECO:0000313" key="13">
    <source>
        <dbReference type="Proteomes" id="UP000464658"/>
    </source>
</evidence>
<comment type="subcellular location">
    <subcellularLocation>
        <location evidence="2">Membrane</location>
        <topology evidence="2">Multi-pass membrane protein</topology>
    </subcellularLocation>
</comment>
<evidence type="ECO:0000256" key="6">
    <source>
        <dbReference type="ARBA" id="ARBA00022801"/>
    </source>
</evidence>
<evidence type="ECO:0000256" key="8">
    <source>
        <dbReference type="ARBA" id="ARBA00022989"/>
    </source>
</evidence>
<evidence type="ECO:0000259" key="11">
    <source>
        <dbReference type="Pfam" id="PF02163"/>
    </source>
</evidence>
<evidence type="ECO:0000256" key="2">
    <source>
        <dbReference type="ARBA" id="ARBA00004141"/>
    </source>
</evidence>
<dbReference type="GO" id="GO:0004222">
    <property type="term" value="F:metalloendopeptidase activity"/>
    <property type="evidence" value="ECO:0007669"/>
    <property type="project" value="InterPro"/>
</dbReference>
<dbReference type="EMBL" id="AP021906">
    <property type="protein sequence ID" value="BBP89410.1"/>
    <property type="molecule type" value="Genomic_DNA"/>
</dbReference>
<evidence type="ECO:0000256" key="1">
    <source>
        <dbReference type="ARBA" id="ARBA00001947"/>
    </source>
</evidence>
<evidence type="ECO:0000256" key="9">
    <source>
        <dbReference type="ARBA" id="ARBA00023049"/>
    </source>
</evidence>
<protein>
    <recommendedName>
        <fullName evidence="11">Peptidase M50 domain-containing protein</fullName>
    </recommendedName>
</protein>
<keyword evidence="5" id="KW-0812">Transmembrane</keyword>
<name>A0A5S9M755_BACIA</name>
<dbReference type="GO" id="GO:0016020">
    <property type="term" value="C:membrane"/>
    <property type="evidence" value="ECO:0007669"/>
    <property type="project" value="UniProtKB-SubCell"/>
</dbReference>
<accession>A0A5S9M755</accession>
<proteinExistence type="inferred from homology"/>
<keyword evidence="8" id="KW-1133">Transmembrane helix</keyword>
<keyword evidence="4" id="KW-0645">Protease</keyword>
<comment type="similarity">
    <text evidence="3">Belongs to the peptidase M50B family.</text>
</comment>
<dbReference type="InterPro" id="IPR004387">
    <property type="entry name" value="Pept_M50_Zn"/>
</dbReference>
<gene>
    <name evidence="12" type="ORF">BsIDN1_30280</name>
</gene>
<dbReference type="InterPro" id="IPR008915">
    <property type="entry name" value="Peptidase_M50"/>
</dbReference>
<keyword evidence="6" id="KW-0378">Hydrolase</keyword>
<dbReference type="Pfam" id="PF02163">
    <property type="entry name" value="Peptidase_M50"/>
    <property type="match status" value="1"/>
</dbReference>
<evidence type="ECO:0000256" key="10">
    <source>
        <dbReference type="ARBA" id="ARBA00023136"/>
    </source>
</evidence>
<sequence length="81" mass="9120">MAQRAGILCREFAIGFGPKIFSFKRKETVYTIRLLPIGGFVKMAGEDPEVIEIKPGHTVGLLFNEQNEVEKIILNDKKKIS</sequence>
<feature type="domain" description="Peptidase M50" evidence="11">
    <location>
        <begin position="1"/>
        <end position="73"/>
    </location>
</feature>
<evidence type="ECO:0000256" key="3">
    <source>
        <dbReference type="ARBA" id="ARBA00007931"/>
    </source>
</evidence>
<evidence type="ECO:0000256" key="5">
    <source>
        <dbReference type="ARBA" id="ARBA00022692"/>
    </source>
</evidence>
<organism evidence="12 13">
    <name type="scientific">Bacillus safensis</name>
    <dbReference type="NCBI Taxonomy" id="561879"/>
    <lineage>
        <taxon>Bacteria</taxon>
        <taxon>Bacillati</taxon>
        <taxon>Bacillota</taxon>
        <taxon>Bacilli</taxon>
        <taxon>Bacillales</taxon>
        <taxon>Bacillaceae</taxon>
        <taxon>Bacillus</taxon>
    </lineage>
</organism>
<dbReference type="Proteomes" id="UP000464658">
    <property type="component" value="Chromosome"/>
</dbReference>
<dbReference type="GO" id="GO:0006508">
    <property type="term" value="P:proteolysis"/>
    <property type="evidence" value="ECO:0007669"/>
    <property type="project" value="UniProtKB-KW"/>
</dbReference>
<dbReference type="PANTHER" id="PTHR42837">
    <property type="entry name" value="REGULATOR OF SIGMA-E PROTEASE RSEP"/>
    <property type="match status" value="1"/>
</dbReference>
<dbReference type="AlphaFoldDB" id="A0A5S9M755"/>
<reference evidence="12 13" key="1">
    <citation type="submission" date="2019-12" db="EMBL/GenBank/DDBJ databases">
        <title>Full genome sequence of a Bacillus safensis strain isolated from commercially available natto in Indonesia.</title>
        <authorList>
            <person name="Yoshida M."/>
            <person name="Uomi M."/>
            <person name="Waturangi D."/>
            <person name="Ekaputri J.J."/>
            <person name="Setiamarga D.H.E."/>
        </authorList>
    </citation>
    <scope>NUCLEOTIDE SEQUENCE [LARGE SCALE GENOMIC DNA]</scope>
    <source>
        <strain evidence="12 13">IDN1</strain>
    </source>
</reference>
<evidence type="ECO:0000313" key="12">
    <source>
        <dbReference type="EMBL" id="BBP89410.1"/>
    </source>
</evidence>
<evidence type="ECO:0000256" key="4">
    <source>
        <dbReference type="ARBA" id="ARBA00022670"/>
    </source>
</evidence>
<comment type="cofactor">
    <cofactor evidence="1">
        <name>Zn(2+)</name>
        <dbReference type="ChEBI" id="CHEBI:29105"/>
    </cofactor>
</comment>
<keyword evidence="7" id="KW-0862">Zinc</keyword>
<evidence type="ECO:0000256" key="7">
    <source>
        <dbReference type="ARBA" id="ARBA00022833"/>
    </source>
</evidence>
<keyword evidence="10" id="KW-0472">Membrane</keyword>
<dbReference type="PANTHER" id="PTHR42837:SF2">
    <property type="entry name" value="MEMBRANE METALLOPROTEASE ARASP2, CHLOROPLASTIC-RELATED"/>
    <property type="match status" value="1"/>
</dbReference>